<gene>
    <name evidence="3" type="ORF">PgNI_01244</name>
</gene>
<evidence type="ECO:0000313" key="3">
    <source>
        <dbReference type="RefSeq" id="XP_030986601.1"/>
    </source>
</evidence>
<keyword evidence="1" id="KW-0812">Transmembrane</keyword>
<keyword evidence="1" id="KW-1133">Transmembrane helix</keyword>
<reference evidence="3" key="2">
    <citation type="submission" date="2019-10" db="EMBL/GenBank/DDBJ databases">
        <authorList>
            <consortium name="NCBI Genome Project"/>
        </authorList>
    </citation>
    <scope>NUCLEOTIDE SEQUENCE</scope>
    <source>
        <strain evidence="3">NI907</strain>
    </source>
</reference>
<dbReference type="RefSeq" id="XP_030986601.1">
    <property type="nucleotide sequence ID" value="XM_031121318.1"/>
</dbReference>
<dbReference type="AlphaFoldDB" id="A0A6P8BHU1"/>
<evidence type="ECO:0000256" key="1">
    <source>
        <dbReference type="SAM" id="Phobius"/>
    </source>
</evidence>
<dbReference type="KEGG" id="pgri:PgNI_01244"/>
<dbReference type="GeneID" id="41956232"/>
<protein>
    <submittedName>
        <fullName evidence="3">Uncharacterized protein</fullName>
    </submittedName>
</protein>
<reference evidence="3" key="1">
    <citation type="journal article" date="2019" name="Mol. Biol. Evol.">
        <title>Blast fungal genomes show frequent chromosomal changes, gene gains and losses, and effector gene turnover.</title>
        <authorList>
            <person name="Gomez Luciano L.B."/>
            <person name="Jason Tsai I."/>
            <person name="Chuma I."/>
            <person name="Tosa Y."/>
            <person name="Chen Y.H."/>
            <person name="Li J.Y."/>
            <person name="Li M.Y."/>
            <person name="Jade Lu M.Y."/>
            <person name="Nakayashiki H."/>
            <person name="Li W.H."/>
        </authorList>
    </citation>
    <scope>NUCLEOTIDE SEQUENCE</scope>
    <source>
        <strain evidence="3">NI907</strain>
    </source>
</reference>
<reference evidence="3" key="3">
    <citation type="submission" date="2025-08" db="UniProtKB">
        <authorList>
            <consortium name="RefSeq"/>
        </authorList>
    </citation>
    <scope>IDENTIFICATION</scope>
    <source>
        <strain evidence="3">NI907</strain>
    </source>
</reference>
<accession>A0A6P8BHU1</accession>
<keyword evidence="1" id="KW-0472">Membrane</keyword>
<evidence type="ECO:0000313" key="2">
    <source>
        <dbReference type="Proteomes" id="UP000515153"/>
    </source>
</evidence>
<feature type="transmembrane region" description="Helical" evidence="1">
    <location>
        <begin position="33"/>
        <end position="56"/>
    </location>
</feature>
<proteinExistence type="predicted"/>
<name>A0A6P8BHU1_PYRGI</name>
<organism evidence="2 3">
    <name type="scientific">Pyricularia grisea</name>
    <name type="common">Crabgrass-specific blast fungus</name>
    <name type="synonym">Magnaporthe grisea</name>
    <dbReference type="NCBI Taxonomy" id="148305"/>
    <lineage>
        <taxon>Eukaryota</taxon>
        <taxon>Fungi</taxon>
        <taxon>Dikarya</taxon>
        <taxon>Ascomycota</taxon>
        <taxon>Pezizomycotina</taxon>
        <taxon>Sordariomycetes</taxon>
        <taxon>Sordariomycetidae</taxon>
        <taxon>Magnaporthales</taxon>
        <taxon>Pyriculariaceae</taxon>
        <taxon>Pyricularia</taxon>
    </lineage>
</organism>
<sequence>MSPTMPIRRPAVAAASHIQPAMRVPIAARYLAASFPLVVPPLVVAGCVATVVTYVSRQLTQERGAMDKIFAQKNDEKYEAARSKVFADFEPRRSLYNILGW</sequence>
<dbReference type="Proteomes" id="UP000515153">
    <property type="component" value="Unplaced"/>
</dbReference>
<keyword evidence="2" id="KW-1185">Reference proteome</keyword>